<sequence>MFEIIAETAAEVVVEVLFRIPVILYRWITGKDGERINDYKTDRKRFIQFEGMKKRILVEERDIALVKSKISETLGELAESLVIDDFQFQTTDQGTIIHAPRSISFFTFHFLIQALGRRDIVAIGLVESTRFAYSAYNDPNSVNVIGQTYMGNRFFISLVEDYSKKQFLRVNNRIKTNPAYKVRALKNELRQI</sequence>
<proteinExistence type="predicted"/>
<evidence type="ECO:0000313" key="1">
    <source>
        <dbReference type="EMBL" id="MBL0740743.1"/>
    </source>
</evidence>
<gene>
    <name evidence="1" type="ORF">JI741_05910</name>
</gene>
<protein>
    <submittedName>
        <fullName evidence="1">Uncharacterized protein</fullName>
    </submittedName>
</protein>
<evidence type="ECO:0000313" key="2">
    <source>
        <dbReference type="Proteomes" id="UP000613030"/>
    </source>
</evidence>
<accession>A0ABS1KNE1</accession>
<name>A0ABS1KNE1_9BACT</name>
<dbReference type="Proteomes" id="UP000613030">
    <property type="component" value="Unassembled WGS sequence"/>
</dbReference>
<keyword evidence="2" id="KW-1185">Reference proteome</keyword>
<reference evidence="1 2" key="1">
    <citation type="submission" date="2021-01" db="EMBL/GenBank/DDBJ databases">
        <title>Chryseolinea sp. Jin1 Genome sequencing and assembly.</title>
        <authorList>
            <person name="Kim I."/>
        </authorList>
    </citation>
    <scope>NUCLEOTIDE SEQUENCE [LARGE SCALE GENOMIC DNA]</scope>
    <source>
        <strain evidence="1 2">Jin1</strain>
    </source>
</reference>
<comment type="caution">
    <text evidence="1">The sequence shown here is derived from an EMBL/GenBank/DDBJ whole genome shotgun (WGS) entry which is preliminary data.</text>
</comment>
<organism evidence="1 2">
    <name type="scientific">Chryseolinea lacunae</name>
    <dbReference type="NCBI Taxonomy" id="2801331"/>
    <lineage>
        <taxon>Bacteria</taxon>
        <taxon>Pseudomonadati</taxon>
        <taxon>Bacteroidota</taxon>
        <taxon>Cytophagia</taxon>
        <taxon>Cytophagales</taxon>
        <taxon>Fulvivirgaceae</taxon>
        <taxon>Chryseolinea</taxon>
    </lineage>
</organism>
<dbReference type="RefSeq" id="WP_202008126.1">
    <property type="nucleotide sequence ID" value="NZ_JAERRB010000002.1"/>
</dbReference>
<dbReference type="EMBL" id="JAERRB010000002">
    <property type="protein sequence ID" value="MBL0740743.1"/>
    <property type="molecule type" value="Genomic_DNA"/>
</dbReference>